<dbReference type="InterPro" id="IPR005000">
    <property type="entry name" value="Aldolase/citrate-lyase_domain"/>
</dbReference>
<evidence type="ECO:0000313" key="5">
    <source>
        <dbReference type="EMBL" id="GAA0224678.1"/>
    </source>
</evidence>
<evidence type="ECO:0000313" key="6">
    <source>
        <dbReference type="Proteomes" id="UP001500967"/>
    </source>
</evidence>
<dbReference type="RefSeq" id="WP_344647282.1">
    <property type="nucleotide sequence ID" value="NZ_BAAAGX010000004.1"/>
</dbReference>
<name>A0ABP3D9T4_9ACTN</name>
<dbReference type="PANTHER" id="PTHR32308:SF10">
    <property type="entry name" value="CITRATE LYASE SUBUNIT BETA"/>
    <property type="match status" value="1"/>
</dbReference>
<proteinExistence type="predicted"/>
<keyword evidence="2" id="KW-0479">Metal-binding</keyword>
<dbReference type="InterPro" id="IPR015813">
    <property type="entry name" value="Pyrv/PenolPyrv_kinase-like_dom"/>
</dbReference>
<evidence type="ECO:0000256" key="3">
    <source>
        <dbReference type="ARBA" id="ARBA00022842"/>
    </source>
</evidence>
<organism evidence="5 6">
    <name type="scientific">Cryptosporangium japonicum</name>
    <dbReference type="NCBI Taxonomy" id="80872"/>
    <lineage>
        <taxon>Bacteria</taxon>
        <taxon>Bacillati</taxon>
        <taxon>Actinomycetota</taxon>
        <taxon>Actinomycetes</taxon>
        <taxon>Cryptosporangiales</taxon>
        <taxon>Cryptosporangiaceae</taxon>
        <taxon>Cryptosporangium</taxon>
    </lineage>
</organism>
<reference evidence="6" key="1">
    <citation type="journal article" date="2019" name="Int. J. Syst. Evol. Microbiol.">
        <title>The Global Catalogue of Microorganisms (GCM) 10K type strain sequencing project: providing services to taxonomists for standard genome sequencing and annotation.</title>
        <authorList>
            <consortium name="The Broad Institute Genomics Platform"/>
            <consortium name="The Broad Institute Genome Sequencing Center for Infectious Disease"/>
            <person name="Wu L."/>
            <person name="Ma J."/>
        </authorList>
    </citation>
    <scope>NUCLEOTIDE SEQUENCE [LARGE SCALE GENOMIC DNA]</scope>
    <source>
        <strain evidence="6">JCM 10425</strain>
    </source>
</reference>
<dbReference type="Pfam" id="PF03328">
    <property type="entry name" value="HpcH_HpaI"/>
    <property type="match status" value="1"/>
</dbReference>
<accession>A0ABP3D9T4</accession>
<dbReference type="Proteomes" id="UP001500967">
    <property type="component" value="Unassembled WGS sequence"/>
</dbReference>
<dbReference type="EMBL" id="BAAAGX010000004">
    <property type="protein sequence ID" value="GAA0224678.1"/>
    <property type="molecule type" value="Genomic_DNA"/>
</dbReference>
<protein>
    <submittedName>
        <fullName evidence="5">Citrate (Pro-3S)-lyase subunit beta</fullName>
    </submittedName>
</protein>
<comment type="cofactor">
    <cofactor evidence="1">
        <name>Mg(2+)</name>
        <dbReference type="ChEBI" id="CHEBI:18420"/>
    </cofactor>
</comment>
<gene>
    <name evidence="5" type="primary">citE</name>
    <name evidence="5" type="ORF">GCM10009539_07300</name>
</gene>
<dbReference type="InterPro" id="IPR040442">
    <property type="entry name" value="Pyrv_kinase-like_dom_sf"/>
</dbReference>
<dbReference type="InterPro" id="IPR011206">
    <property type="entry name" value="Citrate_lyase_beta/mcl1/mcl2"/>
</dbReference>
<keyword evidence="3" id="KW-0460">Magnesium</keyword>
<dbReference type="Gene3D" id="3.20.20.60">
    <property type="entry name" value="Phosphoenolpyruvate-binding domains"/>
    <property type="match status" value="1"/>
</dbReference>
<evidence type="ECO:0000256" key="2">
    <source>
        <dbReference type="ARBA" id="ARBA00022723"/>
    </source>
</evidence>
<sequence length="270" mass="28770">MSEWTPAGPAWLFCPADRPDRYGKAAAAADVVILDLEDAVAPADKDGARRALAGTTLDPERTVVRVNAGDPTDDLAALKNTPYRRVMLPKAESATQVLALRPFDVVALLESPRGALAAADLAAAENTIGLMWGPEDLTAALGGSSARHADGRFRHVHQQVRSSTLLAAKAFGRLALDTVHLDIADLDGQRAEAEDAVATGFDGTVAIHPSQVPVIRAAYAPPPEDVAWARRVLEAARVERGVFRFEGRMVDSPVLRHAETLLRRAGTPTP</sequence>
<feature type="domain" description="HpcH/HpaI aldolase/citrate lyase" evidence="4">
    <location>
        <begin position="12"/>
        <end position="209"/>
    </location>
</feature>
<keyword evidence="6" id="KW-1185">Reference proteome</keyword>
<comment type="caution">
    <text evidence="5">The sequence shown here is derived from an EMBL/GenBank/DDBJ whole genome shotgun (WGS) entry which is preliminary data.</text>
</comment>
<dbReference type="PIRSF" id="PIRSF015582">
    <property type="entry name" value="Cit_lyase_B"/>
    <property type="match status" value="1"/>
</dbReference>
<evidence type="ECO:0000259" key="4">
    <source>
        <dbReference type="Pfam" id="PF03328"/>
    </source>
</evidence>
<evidence type="ECO:0000256" key="1">
    <source>
        <dbReference type="ARBA" id="ARBA00001946"/>
    </source>
</evidence>
<dbReference type="PANTHER" id="PTHR32308">
    <property type="entry name" value="LYASE BETA SUBUNIT, PUTATIVE (AFU_ORTHOLOGUE AFUA_4G13030)-RELATED"/>
    <property type="match status" value="1"/>
</dbReference>
<dbReference type="SUPFAM" id="SSF51621">
    <property type="entry name" value="Phosphoenolpyruvate/pyruvate domain"/>
    <property type="match status" value="1"/>
</dbReference>